<keyword evidence="4" id="KW-0418">Kinase</keyword>
<evidence type="ECO:0000313" key="5">
    <source>
        <dbReference type="Proteomes" id="UP000825367"/>
    </source>
</evidence>
<evidence type="ECO:0000259" key="2">
    <source>
        <dbReference type="Pfam" id="PF13581"/>
    </source>
</evidence>
<keyword evidence="4" id="KW-0808">Transferase</keyword>
<keyword evidence="1" id="KW-0723">Serine/threonine-protein kinase</keyword>
<proteinExistence type="predicted"/>
<keyword evidence="5" id="KW-1185">Reference proteome</keyword>
<dbReference type="RefSeq" id="WP_096311064.1">
    <property type="nucleotide sequence ID" value="NZ_BAAAVX010000045.1"/>
</dbReference>
<organism evidence="4 5">
    <name type="scientific">Mycolicibacterium pallens</name>
    <dbReference type="NCBI Taxonomy" id="370524"/>
    <lineage>
        <taxon>Bacteria</taxon>
        <taxon>Bacillati</taxon>
        <taxon>Actinomycetota</taxon>
        <taxon>Actinomycetes</taxon>
        <taxon>Mycobacteriales</taxon>
        <taxon>Mycobacteriaceae</taxon>
        <taxon>Mycolicibacterium</taxon>
    </lineage>
</organism>
<dbReference type="SUPFAM" id="SSF55874">
    <property type="entry name" value="ATPase domain of HSP90 chaperone/DNA topoisomerase II/histidine kinase"/>
    <property type="match status" value="1"/>
</dbReference>
<protein>
    <submittedName>
        <fullName evidence="4">Sensor histidine kinase</fullName>
    </submittedName>
</protein>
<feature type="domain" description="Histidine kinase/HSP90-like ATPase" evidence="2">
    <location>
        <begin position="205"/>
        <end position="313"/>
    </location>
</feature>
<evidence type="ECO:0000256" key="1">
    <source>
        <dbReference type="ARBA" id="ARBA00022527"/>
    </source>
</evidence>
<dbReference type="EMBL" id="CP080333">
    <property type="protein sequence ID" value="QYL18860.1"/>
    <property type="molecule type" value="Genomic_DNA"/>
</dbReference>
<dbReference type="Gene3D" id="3.30.565.10">
    <property type="entry name" value="Histidine kinase-like ATPase, C-terminal domain"/>
    <property type="match status" value="1"/>
</dbReference>
<evidence type="ECO:0000313" key="4">
    <source>
        <dbReference type="EMBL" id="QYL18860.1"/>
    </source>
</evidence>
<dbReference type="Pfam" id="PF13581">
    <property type="entry name" value="HATPase_c_2"/>
    <property type="match status" value="1"/>
</dbReference>
<dbReference type="InterPro" id="IPR050267">
    <property type="entry name" value="Anti-sigma-factor_SerPK"/>
</dbReference>
<dbReference type="PANTHER" id="PTHR35526:SF3">
    <property type="entry name" value="ANTI-SIGMA-F FACTOR RSBW"/>
    <property type="match status" value="1"/>
</dbReference>
<dbReference type="PANTHER" id="PTHR35526">
    <property type="entry name" value="ANTI-SIGMA-F FACTOR RSBW-RELATED"/>
    <property type="match status" value="1"/>
</dbReference>
<sequence>MRSGAASGTKGYFHEAALYGSDDEFLAIVLPFLADGVAAGEPTLVTLGEANSQLVRSALTKTRGISFLSGEMQYARPAASIRAYQELMAEHTRKGATQIRIVGDVPHPGVGVEWGWWARYEAAVNDAYNAYPVWGLCPYDVRHTPAEVLADVTRTHPHLATVDGGHVINPDFVDPTGFLAGLINNPPPPEPEPPSITLTNPTADAARSAVRRIAEQSLTALGDSTVSDMIFAVSEGVDNAMVYGTAPTTLRIWNYRDRLVAHVTDAGAGPTDPYAGLLRASDTTGAGLGLWLAHQMCADVTLHRHRGGFTLRIATTNN</sequence>
<dbReference type="InterPro" id="IPR025847">
    <property type="entry name" value="MEDS_domain"/>
</dbReference>
<dbReference type="CDD" id="cd16936">
    <property type="entry name" value="HATPase_RsbW-like"/>
    <property type="match status" value="1"/>
</dbReference>
<dbReference type="NCBIfam" id="NF041045">
    <property type="entry name" value="RsbA_anti_sig"/>
    <property type="match status" value="1"/>
</dbReference>
<name>A0ABX8VSI4_9MYCO</name>
<accession>A0ABX8VSI4</accession>
<dbReference type="InterPro" id="IPR003594">
    <property type="entry name" value="HATPase_dom"/>
</dbReference>
<dbReference type="GO" id="GO:0016301">
    <property type="term" value="F:kinase activity"/>
    <property type="evidence" value="ECO:0007669"/>
    <property type="project" value="UniProtKB-KW"/>
</dbReference>
<dbReference type="InterPro" id="IPR036890">
    <property type="entry name" value="HATPase_C_sf"/>
</dbReference>
<gene>
    <name evidence="4" type="ORF">K0O64_10405</name>
</gene>
<reference evidence="4 5" key="1">
    <citation type="submission" date="2021-07" db="EMBL/GenBank/DDBJ databases">
        <title>Whole genome sequencing of non-tuberculosis mycobacteria type-strains.</title>
        <authorList>
            <person name="Igarashi Y."/>
            <person name="Osugi A."/>
            <person name="Mitarai S."/>
        </authorList>
    </citation>
    <scope>NUCLEOTIDE SEQUENCE [LARGE SCALE GENOMIC DNA]</scope>
    <source>
        <strain evidence="4 5">JCM 16370</strain>
    </source>
</reference>
<dbReference type="Proteomes" id="UP000825367">
    <property type="component" value="Chromosome"/>
</dbReference>
<dbReference type="InterPro" id="IPR047718">
    <property type="entry name" value="RsbA-like_anti_sig"/>
</dbReference>
<feature type="domain" description="MEDS" evidence="3">
    <location>
        <begin position="14"/>
        <end position="157"/>
    </location>
</feature>
<dbReference type="Pfam" id="PF14417">
    <property type="entry name" value="MEDS"/>
    <property type="match status" value="1"/>
</dbReference>
<evidence type="ECO:0000259" key="3">
    <source>
        <dbReference type="Pfam" id="PF14417"/>
    </source>
</evidence>